<name>N0E2D9_9MICO</name>
<proteinExistence type="predicted"/>
<evidence type="ECO:0000313" key="2">
    <source>
        <dbReference type="Proteomes" id="UP000013167"/>
    </source>
</evidence>
<dbReference type="EMBL" id="CAIZ01000148">
    <property type="protein sequence ID" value="CCH71047.1"/>
    <property type="molecule type" value="Genomic_DNA"/>
</dbReference>
<dbReference type="HOGENOM" id="CLU_3415093_0_0_11"/>
<comment type="caution">
    <text evidence="1">The sequence shown here is derived from an EMBL/GenBank/DDBJ whole genome shotgun (WGS) entry which is preliminary data.</text>
</comment>
<accession>N0E2D9</accession>
<sequence>MRQCPYRLSIHRQSLCISTNDVKADTG</sequence>
<reference evidence="1 2" key="1">
    <citation type="journal article" date="2013" name="ISME J.">
        <title>A metabolic model for members of the genus Tetrasphaera involved in enhanced biological phosphorus removal.</title>
        <authorList>
            <person name="Kristiansen R."/>
            <person name="Nguyen H.T.T."/>
            <person name="Saunders A.M."/>
            <person name="Nielsen J.L."/>
            <person name="Wimmer R."/>
            <person name="Le V.Q."/>
            <person name="McIlroy S.J."/>
            <person name="Petrovski S."/>
            <person name="Seviour R.J."/>
            <person name="Calteau A."/>
            <person name="Nielsen K.L."/>
            <person name="Nielsen P.H."/>
        </authorList>
    </citation>
    <scope>NUCLEOTIDE SEQUENCE [LARGE SCALE GENOMIC DNA]</scope>
    <source>
        <strain evidence="1 2">Lp2</strain>
    </source>
</reference>
<gene>
    <name evidence="1" type="ORF">BN10_760030</name>
</gene>
<dbReference type="Proteomes" id="UP000013167">
    <property type="component" value="Unassembled WGS sequence"/>
</dbReference>
<dbReference type="AlphaFoldDB" id="N0E2D9"/>
<evidence type="ECO:0000313" key="1">
    <source>
        <dbReference type="EMBL" id="CCH71047.1"/>
    </source>
</evidence>
<organism evidence="1 2">
    <name type="scientific">Phycicoccus elongatus Lp2</name>
    <dbReference type="NCBI Taxonomy" id="1193181"/>
    <lineage>
        <taxon>Bacteria</taxon>
        <taxon>Bacillati</taxon>
        <taxon>Actinomycetota</taxon>
        <taxon>Actinomycetes</taxon>
        <taxon>Micrococcales</taxon>
        <taxon>Intrasporangiaceae</taxon>
        <taxon>Phycicoccus</taxon>
    </lineage>
</organism>
<keyword evidence="2" id="KW-1185">Reference proteome</keyword>
<protein>
    <submittedName>
        <fullName evidence="1">Uncharacterized protein</fullName>
    </submittedName>
</protein>